<proteinExistence type="predicted"/>
<keyword evidence="3" id="KW-1185">Reference proteome</keyword>
<feature type="non-terminal residue" evidence="2">
    <location>
        <position position="75"/>
    </location>
</feature>
<accession>A0A9Q3Q0M6</accession>
<protein>
    <submittedName>
        <fullName evidence="2">Uncharacterized protein</fullName>
    </submittedName>
</protein>
<name>A0A9Q3Q0M6_9BASI</name>
<evidence type="ECO:0000313" key="3">
    <source>
        <dbReference type="Proteomes" id="UP000765509"/>
    </source>
</evidence>
<dbReference type="Proteomes" id="UP000765509">
    <property type="component" value="Unassembled WGS sequence"/>
</dbReference>
<evidence type="ECO:0000256" key="1">
    <source>
        <dbReference type="SAM" id="SignalP"/>
    </source>
</evidence>
<sequence length="75" mass="8364">MFIKFLAPFFVLAMTCGASFQDPSAIKCGTCDSGNMKWGRGIPCWYQFTCEGCTQQKRCQATAAFEAKCDNKNCR</sequence>
<gene>
    <name evidence="2" type="ORF">O181_120758</name>
</gene>
<evidence type="ECO:0000313" key="2">
    <source>
        <dbReference type="EMBL" id="MBW0581043.1"/>
    </source>
</evidence>
<reference evidence="2" key="1">
    <citation type="submission" date="2021-03" db="EMBL/GenBank/DDBJ databases">
        <title>Draft genome sequence of rust myrtle Austropuccinia psidii MF-1, a brazilian biotype.</title>
        <authorList>
            <person name="Quecine M.C."/>
            <person name="Pachon D.M.R."/>
            <person name="Bonatelli M.L."/>
            <person name="Correr F.H."/>
            <person name="Franceschini L.M."/>
            <person name="Leite T.F."/>
            <person name="Margarido G.R.A."/>
            <person name="Almeida C.A."/>
            <person name="Ferrarezi J.A."/>
            <person name="Labate C.A."/>
        </authorList>
    </citation>
    <scope>NUCLEOTIDE SEQUENCE</scope>
    <source>
        <strain evidence="2">MF-1</strain>
    </source>
</reference>
<feature type="signal peptide" evidence="1">
    <location>
        <begin position="1"/>
        <end position="17"/>
    </location>
</feature>
<keyword evidence="1" id="KW-0732">Signal</keyword>
<feature type="chain" id="PRO_5040435330" evidence="1">
    <location>
        <begin position="18"/>
        <end position="75"/>
    </location>
</feature>
<organism evidence="2 3">
    <name type="scientific">Austropuccinia psidii MF-1</name>
    <dbReference type="NCBI Taxonomy" id="1389203"/>
    <lineage>
        <taxon>Eukaryota</taxon>
        <taxon>Fungi</taxon>
        <taxon>Dikarya</taxon>
        <taxon>Basidiomycota</taxon>
        <taxon>Pucciniomycotina</taxon>
        <taxon>Pucciniomycetes</taxon>
        <taxon>Pucciniales</taxon>
        <taxon>Sphaerophragmiaceae</taxon>
        <taxon>Austropuccinia</taxon>
    </lineage>
</organism>
<dbReference type="EMBL" id="AVOT02108991">
    <property type="protein sequence ID" value="MBW0581043.1"/>
    <property type="molecule type" value="Genomic_DNA"/>
</dbReference>
<comment type="caution">
    <text evidence="2">The sequence shown here is derived from an EMBL/GenBank/DDBJ whole genome shotgun (WGS) entry which is preliminary data.</text>
</comment>
<dbReference type="AlphaFoldDB" id="A0A9Q3Q0M6"/>